<comment type="caution">
    <text evidence="2">The sequence shown here is derived from an EMBL/GenBank/DDBJ whole genome shotgun (WGS) entry which is preliminary data.</text>
</comment>
<feature type="compositionally biased region" description="Acidic residues" evidence="1">
    <location>
        <begin position="269"/>
        <end position="295"/>
    </location>
</feature>
<dbReference type="Proteomes" id="UP000750711">
    <property type="component" value="Unassembled WGS sequence"/>
</dbReference>
<feature type="region of interest" description="Disordered" evidence="1">
    <location>
        <begin position="1"/>
        <end position="64"/>
    </location>
</feature>
<feature type="compositionally biased region" description="Basic and acidic residues" evidence="1">
    <location>
        <begin position="327"/>
        <end position="337"/>
    </location>
</feature>
<feature type="region of interest" description="Disordered" evidence="1">
    <location>
        <begin position="77"/>
        <end position="127"/>
    </location>
</feature>
<dbReference type="EMBL" id="JAGHQM010000881">
    <property type="protein sequence ID" value="KAH0557194.1"/>
    <property type="molecule type" value="Genomic_DNA"/>
</dbReference>
<reference evidence="2" key="1">
    <citation type="submission" date="2021-03" db="EMBL/GenBank/DDBJ databases">
        <title>Comparative genomics and phylogenomic investigation of the class Geoglossomycetes provide insights into ecological specialization and systematics.</title>
        <authorList>
            <person name="Melie T."/>
            <person name="Pirro S."/>
            <person name="Miller A.N."/>
            <person name="Quandt A."/>
        </authorList>
    </citation>
    <scope>NUCLEOTIDE SEQUENCE</scope>
    <source>
        <strain evidence="2">CAQ_001_2017</strain>
    </source>
</reference>
<dbReference type="AlphaFoldDB" id="A0A9P8L9V1"/>
<organism evidence="2 3">
    <name type="scientific">Trichoglossum hirsutum</name>
    <dbReference type="NCBI Taxonomy" id="265104"/>
    <lineage>
        <taxon>Eukaryota</taxon>
        <taxon>Fungi</taxon>
        <taxon>Dikarya</taxon>
        <taxon>Ascomycota</taxon>
        <taxon>Pezizomycotina</taxon>
        <taxon>Geoglossomycetes</taxon>
        <taxon>Geoglossales</taxon>
        <taxon>Geoglossaceae</taxon>
        <taxon>Trichoglossum</taxon>
    </lineage>
</organism>
<feature type="compositionally biased region" description="Basic and acidic residues" evidence="1">
    <location>
        <begin position="1"/>
        <end position="17"/>
    </location>
</feature>
<evidence type="ECO:0000256" key="1">
    <source>
        <dbReference type="SAM" id="MobiDB-lite"/>
    </source>
</evidence>
<accession>A0A9P8L9V1</accession>
<keyword evidence="3" id="KW-1185">Reference proteome</keyword>
<evidence type="ECO:0000313" key="3">
    <source>
        <dbReference type="Proteomes" id="UP000750711"/>
    </source>
</evidence>
<protein>
    <submittedName>
        <fullName evidence="2">Uncharacterized protein</fullName>
    </submittedName>
</protein>
<feature type="region of interest" description="Disordered" evidence="1">
    <location>
        <begin position="269"/>
        <end position="343"/>
    </location>
</feature>
<gene>
    <name evidence="2" type="ORF">GP486_005014</name>
</gene>
<evidence type="ECO:0000313" key="2">
    <source>
        <dbReference type="EMBL" id="KAH0557194.1"/>
    </source>
</evidence>
<sequence>MCPRENLPKLHEPDEFSSHSLEFPSQLLYENSLKNHETNGSRRPSPESQNAIPPSVECADARKSLDTLEEQHICPDVANDISRESSCQESPELPLKHERGSSPKRIKMPSGKEVASPKPPPQPYSHQQLSQWMKLLPSIQRNYAKIMGDNNNGYIQLLNENGQGYVAVTCQYPKRVRHKVLKKKLHDLELEVKIQKGNIRRSDQGSDYEWPAINGHHTVQPGCGASLGVSKDRDLESSVSLGGYVKLRKPGNEKWYWYATTSHHLLEAETDVEDDGIESDDDYDCDEDDRSEDEDAYIHSDELDEDDEEGPTGSSNFFTPGVQDGALRLKNEPHRTYEIQSPSRIYHDSALERLKERKKFAKHSLEDPNQLD</sequence>
<name>A0A9P8L9V1_9PEZI</name>
<feature type="non-terminal residue" evidence="2">
    <location>
        <position position="372"/>
    </location>
</feature>
<proteinExistence type="predicted"/>